<dbReference type="Pfam" id="PF14494">
    <property type="entry name" value="DUF4436"/>
    <property type="match status" value="1"/>
</dbReference>
<dbReference type="InterPro" id="IPR027948">
    <property type="entry name" value="DUF4436"/>
</dbReference>
<proteinExistence type="predicted"/>
<dbReference type="AlphaFoldDB" id="A0A6J6N4M5"/>
<feature type="transmembrane region" description="Helical" evidence="1">
    <location>
        <begin position="12"/>
        <end position="31"/>
    </location>
</feature>
<keyword evidence="1" id="KW-1133">Transmembrane helix</keyword>
<protein>
    <submittedName>
        <fullName evidence="2">Unannotated protein</fullName>
    </submittedName>
</protein>
<dbReference type="EMBL" id="CAEZXI010000032">
    <property type="protein sequence ID" value="CAB4681561.1"/>
    <property type="molecule type" value="Genomic_DNA"/>
</dbReference>
<sequence length="325" mass="36691">MLKIPKGMERIALSFLAIILTYSFVIIGISINSDKNFNAVSDEISKQVDPRHVGIFVQITEIDPLKGEATARILPWPNDEYFGFRYRSGWMPQKDISIHVDSVLGSSPTDNNLYKFERDIPVGGFDVAVDQAPGSSTSNISGYPFDKYKFEVPISATYLNEDNEVKDLNIFPQDYTKEIDTFKVRMNHVLWTDSEKIITVDDKQAVAQLLEEFQQGISSSVFNVQRNDSTKLLTFIILILMLTALASVTTMAFMVSAGRRPPTLSALIWSAALTFSLISLRDLFPGKPPIGIFIDKIIYFPALLITLVCSLWILLIWTRREDYVN</sequence>
<gene>
    <name evidence="2" type="ORF">UFOPK2362_00444</name>
</gene>
<feature type="transmembrane region" description="Helical" evidence="1">
    <location>
        <begin position="232"/>
        <end position="254"/>
    </location>
</feature>
<keyword evidence="1" id="KW-0812">Transmembrane</keyword>
<feature type="transmembrane region" description="Helical" evidence="1">
    <location>
        <begin position="296"/>
        <end position="317"/>
    </location>
</feature>
<name>A0A6J6N4M5_9ZZZZ</name>
<accession>A0A6J6N4M5</accession>
<evidence type="ECO:0000313" key="2">
    <source>
        <dbReference type="EMBL" id="CAB4681561.1"/>
    </source>
</evidence>
<reference evidence="2" key="1">
    <citation type="submission" date="2020-05" db="EMBL/GenBank/DDBJ databases">
        <authorList>
            <person name="Chiriac C."/>
            <person name="Salcher M."/>
            <person name="Ghai R."/>
            <person name="Kavagutti S V."/>
        </authorList>
    </citation>
    <scope>NUCLEOTIDE SEQUENCE</scope>
</reference>
<evidence type="ECO:0000256" key="1">
    <source>
        <dbReference type="SAM" id="Phobius"/>
    </source>
</evidence>
<keyword evidence="1" id="KW-0472">Membrane</keyword>
<organism evidence="2">
    <name type="scientific">freshwater metagenome</name>
    <dbReference type="NCBI Taxonomy" id="449393"/>
    <lineage>
        <taxon>unclassified sequences</taxon>
        <taxon>metagenomes</taxon>
        <taxon>ecological metagenomes</taxon>
    </lineage>
</organism>